<reference evidence="12 13" key="1">
    <citation type="journal article" date="2019" name="Mol. Ecol. Resour.">
        <title>Improving Illumina assemblies with Hi-C and long reads: an example with the North African dromedary.</title>
        <authorList>
            <person name="Elbers J.P."/>
            <person name="Rogers M.F."/>
            <person name="Perelman P.L."/>
            <person name="Proskuryakova A.A."/>
            <person name="Serdyukova N.A."/>
            <person name="Johnson W.E."/>
            <person name="Horin P."/>
            <person name="Corander J."/>
            <person name="Murphy D."/>
            <person name="Burger P.A."/>
        </authorList>
    </citation>
    <scope>NUCLEOTIDE SEQUENCE [LARGE SCALE GENOMIC DNA]</scope>
    <source>
        <strain evidence="12">Drom800</strain>
        <tissue evidence="12">Blood</tissue>
    </source>
</reference>
<sequence>MAFPGQEKRSQQAELCGGTLGTVSRQRPGGGACASLKCDRVADGAAAANARGSERLAEAAPLQPEARCLEPGKLCEARVFLDFTRHHFIMGQQISDQTQLVLNKLPEKVAKHVALVRESSSLTYEEFLGRVAELNDVTAKVASGQEKHLLFEVQPGSDSSAFWKVVVRVVCTKINKSSGIVEASRIMNLYQFIQLYKDITSQAAGVLAQSSTSEDPEENSSSVTSCQASFWMGRTLLECQIEEKLKWLTPGTQMFDNAFEGNGNKVYSTVTAENIIAPAQFSHCRIKQLTDEEECCICMDGRADLILPCAHSFCQKCIDKWSDRHRNCPICRLQMTGANESWVVSDAPTEDDMANYILNMADEAGQPHRP</sequence>
<dbReference type="AlphaFoldDB" id="A0A5N4DLG8"/>
<dbReference type="Proteomes" id="UP000299084">
    <property type="component" value="Unassembled WGS sequence"/>
</dbReference>
<keyword evidence="5" id="KW-0479">Metal-binding</keyword>
<evidence type="ECO:0000256" key="4">
    <source>
        <dbReference type="ARBA" id="ARBA00022707"/>
    </source>
</evidence>
<keyword evidence="7" id="KW-0862">Zinc</keyword>
<keyword evidence="13" id="KW-1185">Reference proteome</keyword>
<dbReference type="InterPro" id="IPR013083">
    <property type="entry name" value="Znf_RING/FYVE/PHD"/>
</dbReference>
<dbReference type="Pfam" id="PF13639">
    <property type="entry name" value="zf-RING_2"/>
    <property type="match status" value="1"/>
</dbReference>
<evidence type="ECO:0000256" key="8">
    <source>
        <dbReference type="ARBA" id="ARBA00023136"/>
    </source>
</evidence>
<keyword evidence="9" id="KW-0449">Lipoprotein</keyword>
<comment type="caution">
    <text evidence="12">The sequence shown here is derived from an EMBL/GenBank/DDBJ whole genome shotgun (WGS) entry which is preliminary data.</text>
</comment>
<dbReference type="PANTHER" id="PTHR12109">
    <property type="entry name" value="RING FINGER PROTEIN 141-RELATED"/>
    <property type="match status" value="1"/>
</dbReference>
<dbReference type="STRING" id="9838.ENSCDRP00005009800"/>
<comment type="subcellular location">
    <subcellularLocation>
        <location evidence="2">Membrane</location>
        <topology evidence="2">Lipid-anchor</topology>
    </subcellularLocation>
</comment>
<gene>
    <name evidence="12" type="ORF">Cadr_000014940</name>
</gene>
<dbReference type="PROSITE" id="PS50089">
    <property type="entry name" value="ZF_RING_2"/>
    <property type="match status" value="1"/>
</dbReference>
<evidence type="ECO:0000256" key="1">
    <source>
        <dbReference type="ARBA" id="ARBA00003056"/>
    </source>
</evidence>
<keyword evidence="4" id="KW-0519">Myristate</keyword>
<evidence type="ECO:0000256" key="7">
    <source>
        <dbReference type="ARBA" id="ARBA00022833"/>
    </source>
</evidence>
<feature type="domain" description="RING-type" evidence="11">
    <location>
        <begin position="295"/>
        <end position="332"/>
    </location>
</feature>
<organism evidence="12 13">
    <name type="scientific">Camelus dromedarius</name>
    <name type="common">Dromedary</name>
    <name type="synonym">Arabian camel</name>
    <dbReference type="NCBI Taxonomy" id="9838"/>
    <lineage>
        <taxon>Eukaryota</taxon>
        <taxon>Metazoa</taxon>
        <taxon>Chordata</taxon>
        <taxon>Craniata</taxon>
        <taxon>Vertebrata</taxon>
        <taxon>Euteleostomi</taxon>
        <taxon>Mammalia</taxon>
        <taxon>Eutheria</taxon>
        <taxon>Laurasiatheria</taxon>
        <taxon>Artiodactyla</taxon>
        <taxon>Tylopoda</taxon>
        <taxon>Camelidae</taxon>
        <taxon>Camelus</taxon>
    </lineage>
</organism>
<dbReference type="GO" id="GO:0016020">
    <property type="term" value="C:membrane"/>
    <property type="evidence" value="ECO:0007669"/>
    <property type="project" value="UniProtKB-SubCell"/>
</dbReference>
<dbReference type="CDD" id="cd16545">
    <property type="entry name" value="RING-HC_RNF141"/>
    <property type="match status" value="1"/>
</dbReference>
<dbReference type="EMBL" id="JWIN03000010">
    <property type="protein sequence ID" value="KAB1271925.1"/>
    <property type="molecule type" value="Genomic_DNA"/>
</dbReference>
<dbReference type="InterPro" id="IPR043400">
    <property type="entry name" value="RING-HC_RNF141"/>
</dbReference>
<dbReference type="GO" id="GO:0004842">
    <property type="term" value="F:ubiquitin-protein transferase activity"/>
    <property type="evidence" value="ECO:0007669"/>
    <property type="project" value="TreeGrafter"/>
</dbReference>
<evidence type="ECO:0000256" key="10">
    <source>
        <dbReference type="PROSITE-ProRule" id="PRU00175"/>
    </source>
</evidence>
<accession>A0A5N4DLG8</accession>
<dbReference type="InterPro" id="IPR001841">
    <property type="entry name" value="Znf_RING"/>
</dbReference>
<evidence type="ECO:0000256" key="3">
    <source>
        <dbReference type="ARBA" id="ARBA00022017"/>
    </source>
</evidence>
<dbReference type="SUPFAM" id="SSF57850">
    <property type="entry name" value="RING/U-box"/>
    <property type="match status" value="1"/>
</dbReference>
<dbReference type="FunFam" id="3.30.40.10:FF:000160">
    <property type="entry name" value="Ring finger protein 141"/>
    <property type="match status" value="1"/>
</dbReference>
<evidence type="ECO:0000313" key="13">
    <source>
        <dbReference type="Proteomes" id="UP000299084"/>
    </source>
</evidence>
<dbReference type="PROSITE" id="PS00518">
    <property type="entry name" value="ZF_RING_1"/>
    <property type="match status" value="1"/>
</dbReference>
<protein>
    <recommendedName>
        <fullName evidence="3">RING finger protein 141</fullName>
    </recommendedName>
</protein>
<evidence type="ECO:0000259" key="11">
    <source>
        <dbReference type="PROSITE" id="PS50089"/>
    </source>
</evidence>
<dbReference type="GO" id="GO:0008270">
    <property type="term" value="F:zinc ion binding"/>
    <property type="evidence" value="ECO:0007669"/>
    <property type="project" value="UniProtKB-KW"/>
</dbReference>
<dbReference type="GO" id="GO:0051865">
    <property type="term" value="P:protein autoubiquitination"/>
    <property type="evidence" value="ECO:0007669"/>
    <property type="project" value="TreeGrafter"/>
</dbReference>
<dbReference type="Gene3D" id="3.30.40.10">
    <property type="entry name" value="Zinc/RING finger domain, C3HC4 (zinc finger)"/>
    <property type="match status" value="1"/>
</dbReference>
<keyword evidence="8" id="KW-0472">Membrane</keyword>
<evidence type="ECO:0000313" key="12">
    <source>
        <dbReference type="EMBL" id="KAB1271925.1"/>
    </source>
</evidence>
<evidence type="ECO:0000256" key="9">
    <source>
        <dbReference type="ARBA" id="ARBA00023288"/>
    </source>
</evidence>
<dbReference type="SMART" id="SM00184">
    <property type="entry name" value="RING"/>
    <property type="match status" value="1"/>
</dbReference>
<dbReference type="InterPro" id="IPR047126">
    <property type="entry name" value="RNF141-like"/>
</dbReference>
<evidence type="ECO:0000256" key="6">
    <source>
        <dbReference type="ARBA" id="ARBA00022771"/>
    </source>
</evidence>
<evidence type="ECO:0000256" key="5">
    <source>
        <dbReference type="ARBA" id="ARBA00022723"/>
    </source>
</evidence>
<dbReference type="PANTHER" id="PTHR12109:SF3">
    <property type="entry name" value="RING FINGER PROTEIN 141"/>
    <property type="match status" value="1"/>
</dbReference>
<proteinExistence type="predicted"/>
<keyword evidence="6 10" id="KW-0863">Zinc-finger</keyword>
<evidence type="ECO:0000256" key="2">
    <source>
        <dbReference type="ARBA" id="ARBA00004635"/>
    </source>
</evidence>
<comment type="function">
    <text evidence="1">May be involved in spermatogenesis.</text>
</comment>
<name>A0A5N4DLG8_CAMDR</name>
<dbReference type="InterPro" id="IPR017907">
    <property type="entry name" value="Znf_RING_CS"/>
</dbReference>